<gene>
    <name evidence="2" type="ORF">GCM10010196_33930</name>
</gene>
<dbReference type="Proteomes" id="UP000610303">
    <property type="component" value="Unassembled WGS sequence"/>
</dbReference>
<evidence type="ECO:0000256" key="1">
    <source>
        <dbReference type="SAM" id="Phobius"/>
    </source>
</evidence>
<evidence type="ECO:0000313" key="2">
    <source>
        <dbReference type="EMBL" id="GGR37137.1"/>
    </source>
</evidence>
<organism evidence="2 3">
    <name type="scientific">Agromyces mediolanus</name>
    <name type="common">Corynebacterium mediolanum</name>
    <dbReference type="NCBI Taxonomy" id="41986"/>
    <lineage>
        <taxon>Bacteria</taxon>
        <taxon>Bacillati</taxon>
        <taxon>Actinomycetota</taxon>
        <taxon>Actinomycetes</taxon>
        <taxon>Micrococcales</taxon>
        <taxon>Microbacteriaceae</taxon>
        <taxon>Agromyces</taxon>
    </lineage>
</organism>
<proteinExistence type="predicted"/>
<dbReference type="RefSeq" id="WP_189086602.1">
    <property type="nucleotide sequence ID" value="NZ_BMRJ01000006.1"/>
</dbReference>
<name>A0A918FH05_AGRME</name>
<comment type="caution">
    <text evidence="2">The sequence shown here is derived from an EMBL/GenBank/DDBJ whole genome shotgun (WGS) entry which is preliminary data.</text>
</comment>
<dbReference type="EMBL" id="BMRJ01000006">
    <property type="protein sequence ID" value="GGR37137.1"/>
    <property type="molecule type" value="Genomic_DNA"/>
</dbReference>
<keyword evidence="1" id="KW-0812">Transmembrane</keyword>
<keyword evidence="1" id="KW-1133">Transmembrane helix</keyword>
<feature type="transmembrane region" description="Helical" evidence="1">
    <location>
        <begin position="68"/>
        <end position="88"/>
    </location>
</feature>
<reference evidence="2" key="1">
    <citation type="journal article" date="2014" name="Int. J. Syst. Evol. Microbiol.">
        <title>Complete genome sequence of Corynebacterium casei LMG S-19264T (=DSM 44701T), isolated from a smear-ripened cheese.</title>
        <authorList>
            <consortium name="US DOE Joint Genome Institute (JGI-PGF)"/>
            <person name="Walter F."/>
            <person name="Albersmeier A."/>
            <person name="Kalinowski J."/>
            <person name="Ruckert C."/>
        </authorList>
    </citation>
    <scope>NUCLEOTIDE SEQUENCE</scope>
    <source>
        <strain evidence="2">JCM 3346</strain>
    </source>
</reference>
<keyword evidence="3" id="KW-1185">Reference proteome</keyword>
<keyword evidence="1" id="KW-0472">Membrane</keyword>
<feature type="transmembrane region" description="Helical" evidence="1">
    <location>
        <begin position="28"/>
        <end position="47"/>
    </location>
</feature>
<accession>A0A918FH05</accession>
<evidence type="ECO:0000313" key="3">
    <source>
        <dbReference type="Proteomes" id="UP000610303"/>
    </source>
</evidence>
<dbReference type="AlphaFoldDB" id="A0A918FH05"/>
<sequence length="145" mass="15113">MSAETAEAVGTAAGAAAGTVVGMDPVRIVLAGAWISLMLIYLLGDVLRIFSGDATLGRIDGTAATSGMWLTAALIMLVPIAMILVSLLTPAEPLRWITVVVSAALVVFNLFGMPYPGLYDNVLLVVSFGVNGLLIWQALAWRPVG</sequence>
<reference evidence="2" key="2">
    <citation type="submission" date="2020-09" db="EMBL/GenBank/DDBJ databases">
        <authorList>
            <person name="Sun Q."/>
            <person name="Ohkuma M."/>
        </authorList>
    </citation>
    <scope>NUCLEOTIDE SEQUENCE</scope>
    <source>
        <strain evidence="2">JCM 3346</strain>
    </source>
</reference>
<feature type="transmembrane region" description="Helical" evidence="1">
    <location>
        <begin position="94"/>
        <end position="111"/>
    </location>
</feature>
<feature type="transmembrane region" description="Helical" evidence="1">
    <location>
        <begin position="118"/>
        <end position="139"/>
    </location>
</feature>
<protein>
    <submittedName>
        <fullName evidence="2">Uncharacterized protein</fullName>
    </submittedName>
</protein>